<proteinExistence type="predicted"/>
<dbReference type="AlphaFoldDB" id="A0A6H1ZHS5"/>
<accession>A0A6H1ZHS5</accession>
<protein>
    <submittedName>
        <fullName evidence="4">Putative helicase</fullName>
    </submittedName>
</protein>
<organism evidence="4">
    <name type="scientific">viral metagenome</name>
    <dbReference type="NCBI Taxonomy" id="1070528"/>
    <lineage>
        <taxon>unclassified sequences</taxon>
        <taxon>metagenomes</taxon>
        <taxon>organismal metagenomes</taxon>
    </lineage>
</organism>
<feature type="compositionally biased region" description="Basic and acidic residues" evidence="2">
    <location>
        <begin position="625"/>
        <end position="636"/>
    </location>
</feature>
<keyword evidence="4" id="KW-0067">ATP-binding</keyword>
<keyword evidence="4" id="KW-0378">Hydrolase</keyword>
<evidence type="ECO:0000313" key="5">
    <source>
        <dbReference type="EMBL" id="QJH97176.1"/>
    </source>
</evidence>
<dbReference type="PANTHER" id="PTHR30153">
    <property type="entry name" value="REPLICATIVE DNA HELICASE DNAB"/>
    <property type="match status" value="1"/>
</dbReference>
<dbReference type="InterPro" id="IPR007694">
    <property type="entry name" value="DNA_helicase_DnaB-like_C"/>
</dbReference>
<dbReference type="EMBL" id="MT144676">
    <property type="protein sequence ID" value="QJH97176.1"/>
    <property type="molecule type" value="Genomic_DNA"/>
</dbReference>
<feature type="region of interest" description="Disordered" evidence="2">
    <location>
        <begin position="617"/>
        <end position="636"/>
    </location>
</feature>
<dbReference type="PANTHER" id="PTHR30153:SF2">
    <property type="entry name" value="REPLICATIVE DNA HELICASE"/>
    <property type="match status" value="1"/>
</dbReference>
<dbReference type="GO" id="GO:0003678">
    <property type="term" value="F:DNA helicase activity"/>
    <property type="evidence" value="ECO:0007669"/>
    <property type="project" value="InterPro"/>
</dbReference>
<keyword evidence="4" id="KW-0347">Helicase</keyword>
<dbReference type="Gene3D" id="3.90.920.10">
    <property type="entry name" value="DNA primase, PRIM domain"/>
    <property type="match status" value="1"/>
</dbReference>
<keyword evidence="4" id="KW-0547">Nucleotide-binding</keyword>
<evidence type="ECO:0000259" key="3">
    <source>
        <dbReference type="PROSITE" id="PS51199"/>
    </source>
</evidence>
<dbReference type="GO" id="GO:0005524">
    <property type="term" value="F:ATP binding"/>
    <property type="evidence" value="ECO:0007669"/>
    <property type="project" value="InterPro"/>
</dbReference>
<keyword evidence="1" id="KW-0639">Primosome</keyword>
<dbReference type="Gene3D" id="3.40.50.300">
    <property type="entry name" value="P-loop containing nucleotide triphosphate hydrolases"/>
    <property type="match status" value="1"/>
</dbReference>
<reference evidence="4" key="1">
    <citation type="submission" date="2020-03" db="EMBL/GenBank/DDBJ databases">
        <title>The deep terrestrial virosphere.</title>
        <authorList>
            <person name="Holmfeldt K."/>
            <person name="Nilsson E."/>
            <person name="Simone D."/>
            <person name="Lopez-Fernandez M."/>
            <person name="Wu X."/>
            <person name="de Brujin I."/>
            <person name="Lundin D."/>
            <person name="Andersson A."/>
            <person name="Bertilsson S."/>
            <person name="Dopson M."/>
        </authorList>
    </citation>
    <scope>NUCLEOTIDE SEQUENCE</scope>
    <source>
        <strain evidence="4">TM448A00683</strain>
        <strain evidence="5">TM448B00947</strain>
    </source>
</reference>
<dbReference type="PROSITE" id="PS51199">
    <property type="entry name" value="SF4_HELICASE"/>
    <property type="match status" value="1"/>
</dbReference>
<dbReference type="SUPFAM" id="SSF56747">
    <property type="entry name" value="Prim-pol domain"/>
    <property type="match status" value="1"/>
</dbReference>
<evidence type="ECO:0000256" key="1">
    <source>
        <dbReference type="ARBA" id="ARBA00022515"/>
    </source>
</evidence>
<dbReference type="SUPFAM" id="SSF52540">
    <property type="entry name" value="P-loop containing nucleoside triphosphate hydrolases"/>
    <property type="match status" value="1"/>
</dbReference>
<dbReference type="EMBL" id="MT144044">
    <property type="protein sequence ID" value="QJA47473.1"/>
    <property type="molecule type" value="Genomic_DNA"/>
</dbReference>
<dbReference type="GO" id="GO:0006269">
    <property type="term" value="P:DNA replication, synthesis of primer"/>
    <property type="evidence" value="ECO:0007669"/>
    <property type="project" value="UniProtKB-KW"/>
</dbReference>
<feature type="domain" description="SF4 helicase" evidence="3">
    <location>
        <begin position="340"/>
        <end position="610"/>
    </location>
</feature>
<evidence type="ECO:0000313" key="4">
    <source>
        <dbReference type="EMBL" id="QJA47473.1"/>
    </source>
</evidence>
<dbReference type="InterPro" id="IPR027417">
    <property type="entry name" value="P-loop_NTPase"/>
</dbReference>
<dbReference type="InterPro" id="IPR003593">
    <property type="entry name" value="AAA+_ATPase"/>
</dbReference>
<dbReference type="SMART" id="SM00382">
    <property type="entry name" value="AAA"/>
    <property type="match status" value="1"/>
</dbReference>
<dbReference type="GO" id="GO:0005829">
    <property type="term" value="C:cytosol"/>
    <property type="evidence" value="ECO:0007669"/>
    <property type="project" value="TreeGrafter"/>
</dbReference>
<gene>
    <name evidence="4" type="ORF">TM448A00683_0008</name>
    <name evidence="5" type="ORF">TM448B00947_0010</name>
</gene>
<dbReference type="Pfam" id="PF03796">
    <property type="entry name" value="DnaB_C"/>
    <property type="match status" value="1"/>
</dbReference>
<evidence type="ECO:0000256" key="2">
    <source>
        <dbReference type="SAM" id="MobiDB-lite"/>
    </source>
</evidence>
<dbReference type="InterPro" id="IPR014820">
    <property type="entry name" value="PriCT_1"/>
</dbReference>
<dbReference type="Pfam" id="PF08708">
    <property type="entry name" value="PriCT_1"/>
    <property type="match status" value="1"/>
</dbReference>
<dbReference type="GO" id="GO:1990077">
    <property type="term" value="C:primosome complex"/>
    <property type="evidence" value="ECO:0007669"/>
    <property type="project" value="UniProtKB-KW"/>
</dbReference>
<sequence length="636" mass="71140">MNQPHCKYVDTAAGDLFDRNQVILVSELSRRMPTDRREAYATWRRFPEAYRDHWQATRNEKGKPTVAGYTGPSYADFLPLDFDGPDLEQVLEQVRTFLNQLQVAFDVDELGGLRTYFSGAKGFHVLLDAELFGGWVPSPGLAAQQKELATRLMGDQAGFDPTIYDTSRLFRLPNTQHGKSGLWKVPLSIEELLYKCSIEDIKALAAAPREIAFPAWGDCSPSSALAEIWNNIQKPIRPDRKANAGQPTDEFTLFPTHLKDGDGRDNAAFAIARYCRKKGWPEARTLELLHLWDDAQDEPLGPRILEQKLHSTYRMVDAAVDSSVLLTPSQLADAYGKHIEKLRGRKISLGLPNVDHRIRCIVPGEVCVLLARSGVGKTMLAQNIIRNVARSNPDVISLFASLEQPSSMCFERYAQMALNETGSDIEKTWSESETGREGIRRAVVDMLGENALTYVESTSMDQLGELVLLAQKVKGHPVDLLLIDYLGMIGFEGMGRSIYEQMSNLSRNLKRFAKTHDLSLILICQVGRTAGEDGNMPLTKSSGRDTGVIEESADIELGLYRPWLNQVDVNGNDIDNILSVQILKNRKGREGETYDFDLSRKSVVISGEGKLQIQEFKPPKNNGRKAPEAAYEHWNN</sequence>
<name>A0A6H1ZHS5_9ZZZZ</name>